<name>A0AA37SZR5_9ALTE</name>
<sequence>MPSQVIFHELDASVDDAAAILSLAIALIEQGFDAKRYTTVVCADKAQAEAVDELLWQNPADRFIPHALYGEGDDKPVPVEIIWQQALSSGGKIRNRRLIVNMSMEMIENFHQIECIHDFVPSDTTEKANARARYANYKNAQCNMSFNKAKSN</sequence>
<reference evidence="1" key="1">
    <citation type="journal article" date="2014" name="Int. J. Syst. Evol. Microbiol.">
        <title>Complete genome sequence of Corynebacterium casei LMG S-19264T (=DSM 44701T), isolated from a smear-ripened cheese.</title>
        <authorList>
            <consortium name="US DOE Joint Genome Institute (JGI-PGF)"/>
            <person name="Walter F."/>
            <person name="Albersmeier A."/>
            <person name="Kalinowski J."/>
            <person name="Ruckert C."/>
        </authorList>
    </citation>
    <scope>NUCLEOTIDE SEQUENCE</scope>
    <source>
        <strain evidence="1">NBRC 110023</strain>
    </source>
</reference>
<dbReference type="EMBL" id="BSOT01000019">
    <property type="protein sequence ID" value="GLR72823.1"/>
    <property type="molecule type" value="Genomic_DNA"/>
</dbReference>
<protein>
    <submittedName>
        <fullName evidence="1">DNA polymerase III subunit chi</fullName>
    </submittedName>
</protein>
<accession>A0AA37SZR5</accession>
<dbReference type="AlphaFoldDB" id="A0AA37SZR5"/>
<organism evidence="1 2">
    <name type="scientific">Agaribacter marinus</name>
    <dbReference type="NCBI Taxonomy" id="1431249"/>
    <lineage>
        <taxon>Bacteria</taxon>
        <taxon>Pseudomonadati</taxon>
        <taxon>Pseudomonadota</taxon>
        <taxon>Gammaproteobacteria</taxon>
        <taxon>Alteromonadales</taxon>
        <taxon>Alteromonadaceae</taxon>
        <taxon>Agaribacter</taxon>
    </lineage>
</organism>
<dbReference type="GO" id="GO:0003887">
    <property type="term" value="F:DNA-directed DNA polymerase activity"/>
    <property type="evidence" value="ECO:0007669"/>
    <property type="project" value="InterPro"/>
</dbReference>
<dbReference type="SUPFAM" id="SSF102400">
    <property type="entry name" value="DNA polymerase III chi subunit"/>
    <property type="match status" value="1"/>
</dbReference>
<dbReference type="Gene3D" id="3.40.50.10110">
    <property type="entry name" value="DNA polymerase III subunit chi"/>
    <property type="match status" value="1"/>
</dbReference>
<dbReference type="Pfam" id="PF04364">
    <property type="entry name" value="DNA_pol3_chi"/>
    <property type="match status" value="1"/>
</dbReference>
<dbReference type="GO" id="GO:0006260">
    <property type="term" value="P:DNA replication"/>
    <property type="evidence" value="ECO:0007669"/>
    <property type="project" value="InterPro"/>
</dbReference>
<dbReference type="GO" id="GO:0032298">
    <property type="term" value="P:positive regulation of DNA-templated DNA replication initiation"/>
    <property type="evidence" value="ECO:0007669"/>
    <property type="project" value="TreeGrafter"/>
</dbReference>
<keyword evidence="2" id="KW-1185">Reference proteome</keyword>
<dbReference type="PANTHER" id="PTHR38767:SF1">
    <property type="entry name" value="DNA POLYMERASE III SUBUNIT CHI"/>
    <property type="match status" value="1"/>
</dbReference>
<evidence type="ECO:0000313" key="1">
    <source>
        <dbReference type="EMBL" id="GLR72823.1"/>
    </source>
</evidence>
<reference evidence="1" key="2">
    <citation type="submission" date="2023-01" db="EMBL/GenBank/DDBJ databases">
        <title>Draft genome sequence of Agaribacter marinus strain NBRC 110023.</title>
        <authorList>
            <person name="Sun Q."/>
            <person name="Mori K."/>
        </authorList>
    </citation>
    <scope>NUCLEOTIDE SEQUENCE</scope>
    <source>
        <strain evidence="1">NBRC 110023</strain>
    </source>
</reference>
<dbReference type="RefSeq" id="WP_284219243.1">
    <property type="nucleotide sequence ID" value="NZ_BSOT01000019.1"/>
</dbReference>
<gene>
    <name evidence="1" type="ORF">GCM10007852_37310</name>
</gene>
<dbReference type="Proteomes" id="UP001156601">
    <property type="component" value="Unassembled WGS sequence"/>
</dbReference>
<proteinExistence type="predicted"/>
<comment type="caution">
    <text evidence="1">The sequence shown here is derived from an EMBL/GenBank/DDBJ whole genome shotgun (WGS) entry which is preliminary data.</text>
</comment>
<evidence type="ECO:0000313" key="2">
    <source>
        <dbReference type="Proteomes" id="UP001156601"/>
    </source>
</evidence>
<dbReference type="PANTHER" id="PTHR38767">
    <property type="entry name" value="DNA POLYMERASE III SUBUNIT CHI"/>
    <property type="match status" value="1"/>
</dbReference>
<dbReference type="InterPro" id="IPR036768">
    <property type="entry name" value="PolIII_chi_sf"/>
</dbReference>
<dbReference type="GO" id="GO:0003677">
    <property type="term" value="F:DNA binding"/>
    <property type="evidence" value="ECO:0007669"/>
    <property type="project" value="InterPro"/>
</dbReference>
<dbReference type="InterPro" id="IPR007459">
    <property type="entry name" value="DNA_pol3_chi"/>
</dbReference>